<accession>A0A9N9XQG6</accession>
<dbReference type="Proteomes" id="UP001153712">
    <property type="component" value="Chromosome 5"/>
</dbReference>
<protein>
    <recommendedName>
        <fullName evidence="1">Ribosomal protein mS38 C-terminal domain-containing protein</fullName>
    </recommendedName>
</protein>
<dbReference type="InterPro" id="IPR013177">
    <property type="entry name" value="Ribosomal_mS38_C"/>
</dbReference>
<dbReference type="EMBL" id="OU900098">
    <property type="protein sequence ID" value="CAG9861984.1"/>
    <property type="molecule type" value="Genomic_DNA"/>
</dbReference>
<proteinExistence type="predicted"/>
<dbReference type="AlphaFoldDB" id="A0A9N9XQG6"/>
<dbReference type="OrthoDB" id="6423950at2759"/>
<evidence type="ECO:0000313" key="2">
    <source>
        <dbReference type="EMBL" id="CAG9861984.1"/>
    </source>
</evidence>
<organism evidence="2 3">
    <name type="scientific">Phyllotreta striolata</name>
    <name type="common">Striped flea beetle</name>
    <name type="synonym">Crioceris striolata</name>
    <dbReference type="NCBI Taxonomy" id="444603"/>
    <lineage>
        <taxon>Eukaryota</taxon>
        <taxon>Metazoa</taxon>
        <taxon>Ecdysozoa</taxon>
        <taxon>Arthropoda</taxon>
        <taxon>Hexapoda</taxon>
        <taxon>Insecta</taxon>
        <taxon>Pterygota</taxon>
        <taxon>Neoptera</taxon>
        <taxon>Endopterygota</taxon>
        <taxon>Coleoptera</taxon>
        <taxon>Polyphaga</taxon>
        <taxon>Cucujiformia</taxon>
        <taxon>Chrysomeloidea</taxon>
        <taxon>Chrysomelidae</taxon>
        <taxon>Galerucinae</taxon>
        <taxon>Alticini</taxon>
        <taxon>Phyllotreta</taxon>
    </lineage>
</organism>
<dbReference type="SMART" id="SM01155">
    <property type="entry name" value="DUF1713"/>
    <property type="match status" value="1"/>
</dbReference>
<evidence type="ECO:0000313" key="3">
    <source>
        <dbReference type="Proteomes" id="UP001153712"/>
    </source>
</evidence>
<sequence>MLSSRILRFKNLNNIIVQFSNLHLQNRVCSTPVSIPLPSIEHVPIGSNSWMWKRNEDINLPKSNSLNLNFELPNGLRTILPLVDPIQREEIEAPAQDDSIEKQAITMLVIRRKKMKRHKLRKLRKRMKYEWAKKRQRRELKKEKEFVSMLIQRCKKGEEFSAEEYVTEKLNKYKQVLLARSEMQAQRR</sequence>
<gene>
    <name evidence="2" type="ORF">PHYEVI_LOCUS8307</name>
</gene>
<evidence type="ECO:0000259" key="1">
    <source>
        <dbReference type="SMART" id="SM01155"/>
    </source>
</evidence>
<reference evidence="2" key="1">
    <citation type="submission" date="2022-01" db="EMBL/GenBank/DDBJ databases">
        <authorList>
            <person name="King R."/>
        </authorList>
    </citation>
    <scope>NUCLEOTIDE SEQUENCE</scope>
</reference>
<keyword evidence="3" id="KW-1185">Reference proteome</keyword>
<feature type="domain" description="Ribosomal protein mS38 C-terminal" evidence="1">
    <location>
        <begin position="103"/>
        <end position="136"/>
    </location>
</feature>
<name>A0A9N9XQG6_PHYSR</name>